<evidence type="ECO:0000313" key="1">
    <source>
        <dbReference type="EMBL" id="EME32750.1"/>
    </source>
</evidence>
<evidence type="ECO:0000313" key="2">
    <source>
        <dbReference type="Proteomes" id="UP000030680"/>
    </source>
</evidence>
<protein>
    <submittedName>
        <fullName evidence="1">Uncharacterized protein</fullName>
    </submittedName>
</protein>
<dbReference type="KEGG" id="gsl:Gasu_01140"/>
<dbReference type="RefSeq" id="XP_005709270.1">
    <property type="nucleotide sequence ID" value="XM_005709213.1"/>
</dbReference>
<sequence length="163" mass="18045">MDPITRERVKVSVAGRISKDPSASMCMKTKCQGLVSKCVNTVAACKYILSQKLCKPNNNQTVSREISRGMKASVFCDQQVNSCKDTYLRECAIVCSKAYFGEERRAQCLSECLNSKCYNPAKYGSCISSQLAEALASCIEKNCGDTVRKCMTNRCNISFPEKD</sequence>
<gene>
    <name evidence="1" type="ORF">Gasu_01140</name>
</gene>
<accession>M2X863</accession>
<dbReference type="AlphaFoldDB" id="M2X863"/>
<dbReference type="Gramene" id="EME32750">
    <property type="protein sequence ID" value="EME32750"/>
    <property type="gene ID" value="Gasu_01140"/>
</dbReference>
<name>M2X863_GALSU</name>
<dbReference type="GeneID" id="17091304"/>
<dbReference type="Proteomes" id="UP000030680">
    <property type="component" value="Unassembled WGS sequence"/>
</dbReference>
<organism evidence="1 2">
    <name type="scientific">Galdieria sulphuraria</name>
    <name type="common">Red alga</name>
    <dbReference type="NCBI Taxonomy" id="130081"/>
    <lineage>
        <taxon>Eukaryota</taxon>
        <taxon>Rhodophyta</taxon>
        <taxon>Bangiophyceae</taxon>
        <taxon>Galdieriales</taxon>
        <taxon>Galdieriaceae</taxon>
        <taxon>Galdieria</taxon>
    </lineage>
</organism>
<dbReference type="EMBL" id="KB454484">
    <property type="protein sequence ID" value="EME32750.1"/>
    <property type="molecule type" value="Genomic_DNA"/>
</dbReference>
<dbReference type="OrthoDB" id="6539at2759"/>
<reference evidence="2" key="1">
    <citation type="journal article" date="2013" name="Science">
        <title>Gene transfer from bacteria and archaea facilitated evolution of an extremophilic eukaryote.</title>
        <authorList>
            <person name="Schonknecht G."/>
            <person name="Chen W.H."/>
            <person name="Ternes C.M."/>
            <person name="Barbier G.G."/>
            <person name="Shrestha R.P."/>
            <person name="Stanke M."/>
            <person name="Brautigam A."/>
            <person name="Baker B.J."/>
            <person name="Banfield J.F."/>
            <person name="Garavito R.M."/>
            <person name="Carr K."/>
            <person name="Wilkerson C."/>
            <person name="Rensing S.A."/>
            <person name="Gagneul D."/>
            <person name="Dickenson N.E."/>
            <person name="Oesterhelt C."/>
            <person name="Lercher M.J."/>
            <person name="Weber A.P."/>
        </authorList>
    </citation>
    <scope>NUCLEOTIDE SEQUENCE [LARGE SCALE GENOMIC DNA]</scope>
    <source>
        <strain evidence="2">074W</strain>
    </source>
</reference>
<keyword evidence="2" id="KW-1185">Reference proteome</keyword>
<proteinExistence type="predicted"/>